<keyword evidence="2" id="KW-1185">Reference proteome</keyword>
<gene>
    <name evidence="1" type="ORF">EYF80_047626</name>
</gene>
<dbReference type="EMBL" id="SRLO01001053">
    <property type="protein sequence ID" value="TNN42200.1"/>
    <property type="molecule type" value="Genomic_DNA"/>
</dbReference>
<protein>
    <submittedName>
        <fullName evidence="1">Uncharacterized protein</fullName>
    </submittedName>
</protein>
<evidence type="ECO:0000313" key="2">
    <source>
        <dbReference type="Proteomes" id="UP000314294"/>
    </source>
</evidence>
<proteinExistence type="predicted"/>
<name>A0A4Z2FMX3_9TELE</name>
<organism evidence="1 2">
    <name type="scientific">Liparis tanakae</name>
    <name type="common">Tanaka's snailfish</name>
    <dbReference type="NCBI Taxonomy" id="230148"/>
    <lineage>
        <taxon>Eukaryota</taxon>
        <taxon>Metazoa</taxon>
        <taxon>Chordata</taxon>
        <taxon>Craniata</taxon>
        <taxon>Vertebrata</taxon>
        <taxon>Euteleostomi</taxon>
        <taxon>Actinopterygii</taxon>
        <taxon>Neopterygii</taxon>
        <taxon>Teleostei</taxon>
        <taxon>Neoteleostei</taxon>
        <taxon>Acanthomorphata</taxon>
        <taxon>Eupercaria</taxon>
        <taxon>Perciformes</taxon>
        <taxon>Cottioidei</taxon>
        <taxon>Cottales</taxon>
        <taxon>Liparidae</taxon>
        <taxon>Liparis</taxon>
    </lineage>
</organism>
<dbReference type="Proteomes" id="UP000314294">
    <property type="component" value="Unassembled WGS sequence"/>
</dbReference>
<evidence type="ECO:0000313" key="1">
    <source>
        <dbReference type="EMBL" id="TNN42200.1"/>
    </source>
</evidence>
<dbReference type="AlphaFoldDB" id="A0A4Z2FMX3"/>
<accession>A0A4Z2FMX3</accession>
<comment type="caution">
    <text evidence="1">The sequence shown here is derived from an EMBL/GenBank/DDBJ whole genome shotgun (WGS) entry which is preliminary data.</text>
</comment>
<sequence>MVDSVSSLWLSRSMPAGGEATPQHRSVCLCSPAAAIPFACLDADRLDEVRRHSLSVSRFRGTKAILRFGLC</sequence>
<reference evidence="1 2" key="1">
    <citation type="submission" date="2019-03" db="EMBL/GenBank/DDBJ databases">
        <title>First draft genome of Liparis tanakae, snailfish: a comprehensive survey of snailfish specific genes.</title>
        <authorList>
            <person name="Kim W."/>
            <person name="Song I."/>
            <person name="Jeong J.-H."/>
            <person name="Kim D."/>
            <person name="Kim S."/>
            <person name="Ryu S."/>
            <person name="Song J.Y."/>
            <person name="Lee S.K."/>
        </authorList>
    </citation>
    <scope>NUCLEOTIDE SEQUENCE [LARGE SCALE GENOMIC DNA]</scope>
    <source>
        <tissue evidence="1">Muscle</tissue>
    </source>
</reference>